<protein>
    <submittedName>
        <fullName evidence="1">Uncharacterized protein</fullName>
    </submittedName>
</protein>
<dbReference type="EMBL" id="GBRH01211520">
    <property type="protein sequence ID" value="JAD86375.1"/>
    <property type="molecule type" value="Transcribed_RNA"/>
</dbReference>
<proteinExistence type="predicted"/>
<dbReference type="AlphaFoldDB" id="A0A0A9DL38"/>
<accession>A0A0A9DL38</accession>
<reference evidence="1" key="1">
    <citation type="submission" date="2014-09" db="EMBL/GenBank/DDBJ databases">
        <authorList>
            <person name="Magalhaes I.L.F."/>
            <person name="Oliveira U."/>
            <person name="Santos F.R."/>
            <person name="Vidigal T.H.D.A."/>
            <person name="Brescovit A.D."/>
            <person name="Santos A.J."/>
        </authorList>
    </citation>
    <scope>NUCLEOTIDE SEQUENCE</scope>
    <source>
        <tissue evidence="1">Shoot tissue taken approximately 20 cm above the soil surface</tissue>
    </source>
</reference>
<reference evidence="1" key="2">
    <citation type="journal article" date="2015" name="Data Brief">
        <title>Shoot transcriptome of the giant reed, Arundo donax.</title>
        <authorList>
            <person name="Barrero R.A."/>
            <person name="Guerrero F.D."/>
            <person name="Moolhuijzen P."/>
            <person name="Goolsby J.A."/>
            <person name="Tidwell J."/>
            <person name="Bellgard S.E."/>
            <person name="Bellgard M.I."/>
        </authorList>
    </citation>
    <scope>NUCLEOTIDE SEQUENCE</scope>
    <source>
        <tissue evidence="1">Shoot tissue taken approximately 20 cm above the soil surface</tissue>
    </source>
</reference>
<organism evidence="1">
    <name type="scientific">Arundo donax</name>
    <name type="common">Giant reed</name>
    <name type="synonym">Donax arundinaceus</name>
    <dbReference type="NCBI Taxonomy" id="35708"/>
    <lineage>
        <taxon>Eukaryota</taxon>
        <taxon>Viridiplantae</taxon>
        <taxon>Streptophyta</taxon>
        <taxon>Embryophyta</taxon>
        <taxon>Tracheophyta</taxon>
        <taxon>Spermatophyta</taxon>
        <taxon>Magnoliopsida</taxon>
        <taxon>Liliopsida</taxon>
        <taxon>Poales</taxon>
        <taxon>Poaceae</taxon>
        <taxon>PACMAD clade</taxon>
        <taxon>Arundinoideae</taxon>
        <taxon>Arundineae</taxon>
        <taxon>Arundo</taxon>
    </lineage>
</organism>
<evidence type="ECO:0000313" key="1">
    <source>
        <dbReference type="EMBL" id="JAD86375.1"/>
    </source>
</evidence>
<name>A0A0A9DL38_ARUDO</name>
<sequence>MVYIAGHVSLVCSINDHIAADLTKVEVSITQPSHFPESFLTCFVINNFSYIFYNKFSFLYFVLSYQSKATFLCLK</sequence>